<keyword evidence="3" id="KW-1185">Reference proteome</keyword>
<evidence type="ECO:0008006" key="4">
    <source>
        <dbReference type="Google" id="ProtNLM"/>
    </source>
</evidence>
<dbReference type="EMBL" id="JBJKTR010000013">
    <property type="protein sequence ID" value="KAL3350746.1"/>
    <property type="molecule type" value="Genomic_DNA"/>
</dbReference>
<protein>
    <recommendedName>
        <fullName evidence="4">DUF4408 domain-containing protein</fullName>
    </recommendedName>
</protein>
<evidence type="ECO:0000313" key="2">
    <source>
        <dbReference type="EMBL" id="KAL3350746.1"/>
    </source>
</evidence>
<proteinExistence type="predicted"/>
<name>A0ABD2T3Y0_9SOLN</name>
<dbReference type="AlphaFoldDB" id="A0ABD2T3Y0"/>
<feature type="transmembrane region" description="Helical" evidence="1">
    <location>
        <begin position="28"/>
        <end position="45"/>
    </location>
</feature>
<organism evidence="2 3">
    <name type="scientific">Solanum stoloniferum</name>
    <dbReference type="NCBI Taxonomy" id="62892"/>
    <lineage>
        <taxon>Eukaryota</taxon>
        <taxon>Viridiplantae</taxon>
        <taxon>Streptophyta</taxon>
        <taxon>Embryophyta</taxon>
        <taxon>Tracheophyta</taxon>
        <taxon>Spermatophyta</taxon>
        <taxon>Magnoliopsida</taxon>
        <taxon>eudicotyledons</taxon>
        <taxon>Gunneridae</taxon>
        <taxon>Pentapetalae</taxon>
        <taxon>asterids</taxon>
        <taxon>lamiids</taxon>
        <taxon>Solanales</taxon>
        <taxon>Solanaceae</taxon>
        <taxon>Solanoideae</taxon>
        <taxon>Solaneae</taxon>
        <taxon>Solanum</taxon>
    </lineage>
</organism>
<gene>
    <name evidence="2" type="ORF">AABB24_023260</name>
</gene>
<reference evidence="2 3" key="1">
    <citation type="submission" date="2024-05" db="EMBL/GenBank/DDBJ databases">
        <title>De novo assembly of an allotetraploid wild potato.</title>
        <authorList>
            <person name="Hosaka A.J."/>
        </authorList>
    </citation>
    <scope>NUCLEOTIDE SEQUENCE [LARGE SCALE GENOMIC DNA]</scope>
    <source>
        <tissue evidence="2">Young leaves</tissue>
    </source>
</reference>
<sequence>MESLNFHKIKSEKANAMLSYKKRQNVTILFRFIEFCIFLAIISRISTRLPLTFKFSIECFKGLGVALISPRFVFVLGNTIVIILFLKSGHSSGSTNNVKMDLYDEYKQKCSMNYEKSKKQRKLVEKPYCEQSKKQGKQSILVEKSYCEQTKKQGKQSILVEKSYRENSKKQGKQIIAIEEDYCEQSKKQSILVQRQLVGKKLNRSHSESITSLCHDEKPRKELIRSATVGCLKVIRTDSVKLVDDEMSSEEFRNTVEAFIARQQRFLREEELFSDVVST</sequence>
<keyword evidence="1" id="KW-0812">Transmembrane</keyword>
<evidence type="ECO:0000313" key="3">
    <source>
        <dbReference type="Proteomes" id="UP001627284"/>
    </source>
</evidence>
<dbReference type="Proteomes" id="UP001627284">
    <property type="component" value="Unassembled WGS sequence"/>
</dbReference>
<dbReference type="PANTHER" id="PTHR33640:SF18">
    <property type="entry name" value="DUF4408 DOMAIN-CONTAINING PROTEIN"/>
    <property type="match status" value="1"/>
</dbReference>
<keyword evidence="1" id="KW-0472">Membrane</keyword>
<accession>A0ABD2T3Y0</accession>
<dbReference type="PANTHER" id="PTHR33640">
    <property type="entry name" value="TRANSMEMBRANE PROTEIN"/>
    <property type="match status" value="1"/>
</dbReference>
<evidence type="ECO:0000256" key="1">
    <source>
        <dbReference type="SAM" id="Phobius"/>
    </source>
</evidence>
<comment type="caution">
    <text evidence="2">The sequence shown here is derived from an EMBL/GenBank/DDBJ whole genome shotgun (WGS) entry which is preliminary data.</text>
</comment>
<keyword evidence="1" id="KW-1133">Transmembrane helix</keyword>
<feature type="transmembrane region" description="Helical" evidence="1">
    <location>
        <begin position="65"/>
        <end position="86"/>
    </location>
</feature>